<evidence type="ECO:0000313" key="2">
    <source>
        <dbReference type="EnsemblMetazoa" id="XP_003245793.1"/>
    </source>
</evidence>
<dbReference type="InterPro" id="IPR012317">
    <property type="entry name" value="Poly(ADP-ribose)pol_cat_dom"/>
</dbReference>
<dbReference type="EnsemblMetazoa" id="XM_003245745.3">
    <property type="protein sequence ID" value="XP_003245793.1"/>
    <property type="gene ID" value="LOC100573364"/>
</dbReference>
<dbReference type="Pfam" id="PF00644">
    <property type="entry name" value="PARP"/>
    <property type="match status" value="1"/>
</dbReference>
<organism evidence="2 3">
    <name type="scientific">Acyrthosiphon pisum</name>
    <name type="common">Pea aphid</name>
    <dbReference type="NCBI Taxonomy" id="7029"/>
    <lineage>
        <taxon>Eukaryota</taxon>
        <taxon>Metazoa</taxon>
        <taxon>Ecdysozoa</taxon>
        <taxon>Arthropoda</taxon>
        <taxon>Hexapoda</taxon>
        <taxon>Insecta</taxon>
        <taxon>Pterygota</taxon>
        <taxon>Neoptera</taxon>
        <taxon>Paraneoptera</taxon>
        <taxon>Hemiptera</taxon>
        <taxon>Sternorrhyncha</taxon>
        <taxon>Aphidomorpha</taxon>
        <taxon>Aphidoidea</taxon>
        <taxon>Aphididae</taxon>
        <taxon>Macrosiphini</taxon>
        <taxon>Acyrthosiphon</taxon>
    </lineage>
</organism>
<reference evidence="3" key="1">
    <citation type="submission" date="2010-06" db="EMBL/GenBank/DDBJ databases">
        <authorList>
            <person name="Jiang H."/>
            <person name="Abraham K."/>
            <person name="Ali S."/>
            <person name="Alsbrooks S.L."/>
            <person name="Anim B.N."/>
            <person name="Anosike U.S."/>
            <person name="Attaway T."/>
            <person name="Bandaranaike D.P."/>
            <person name="Battles P.K."/>
            <person name="Bell S.N."/>
            <person name="Bell A.V."/>
            <person name="Beltran B."/>
            <person name="Bickham C."/>
            <person name="Bustamante Y."/>
            <person name="Caleb T."/>
            <person name="Canada A."/>
            <person name="Cardenas V."/>
            <person name="Carter K."/>
            <person name="Chacko J."/>
            <person name="Chandrabose M.N."/>
            <person name="Chavez D."/>
            <person name="Chavez A."/>
            <person name="Chen L."/>
            <person name="Chu H.-S."/>
            <person name="Claassen K.J."/>
            <person name="Cockrell R."/>
            <person name="Collins M."/>
            <person name="Cooper J.A."/>
            <person name="Cree A."/>
            <person name="Curry S.M."/>
            <person name="Da Y."/>
            <person name="Dao M.D."/>
            <person name="Das B."/>
            <person name="Davila M.-L."/>
            <person name="Davy-Carroll L."/>
            <person name="Denson S."/>
            <person name="Dinh H."/>
            <person name="Ebong V.E."/>
            <person name="Edwards J.R."/>
            <person name="Egan A."/>
            <person name="El-Daye J."/>
            <person name="Escobedo L."/>
            <person name="Fernandez S."/>
            <person name="Fernando P.R."/>
            <person name="Flagg N."/>
            <person name="Forbes L.D."/>
            <person name="Fowler R.G."/>
            <person name="Fu Q."/>
            <person name="Gabisi R.A."/>
            <person name="Ganer J."/>
            <person name="Garbino Pronczuk A."/>
            <person name="Garcia R.M."/>
            <person name="Garner T."/>
            <person name="Garrett T.E."/>
            <person name="Gonzalez D.A."/>
            <person name="Hamid H."/>
            <person name="Hawkins E.S."/>
            <person name="Hirani K."/>
            <person name="Hogues M.E."/>
            <person name="Hollins B."/>
            <person name="Hsiao C.-H."/>
            <person name="Jabil R."/>
            <person name="James M.L."/>
            <person name="Jhangiani S.N."/>
            <person name="Johnson B."/>
            <person name="Johnson Q."/>
            <person name="Joshi V."/>
            <person name="Kalu J.B."/>
            <person name="Kam C."/>
            <person name="Kashfia A."/>
            <person name="Keebler J."/>
            <person name="Kisamo H."/>
            <person name="Kovar C.L."/>
            <person name="Lago L.A."/>
            <person name="Lai C.-Y."/>
            <person name="Laidlaw J."/>
            <person name="Lara F."/>
            <person name="Le T.-K."/>
            <person name="Lee S.L."/>
            <person name="Legall F.H."/>
            <person name="Lemon S.J."/>
            <person name="Lewis L.R."/>
            <person name="Li B."/>
            <person name="Liu Y."/>
            <person name="Liu Y.-S."/>
            <person name="Lopez J."/>
            <person name="Lozado R.J."/>
            <person name="Lu J."/>
            <person name="Madu R.C."/>
            <person name="Maheshwari M."/>
            <person name="Maheshwari R."/>
            <person name="Malloy K."/>
            <person name="Martinez E."/>
            <person name="Mathew T."/>
            <person name="Mercado I.C."/>
            <person name="Mercado C."/>
            <person name="Meyer B."/>
            <person name="Montgomery K."/>
            <person name="Morgan M.B."/>
            <person name="Munidasa M."/>
            <person name="Nazareth L.V."/>
            <person name="Nelson J."/>
            <person name="Ng B.M."/>
            <person name="Nguyen N.B."/>
            <person name="Nguyen P.Q."/>
            <person name="Nguyen T."/>
            <person name="Obregon M."/>
            <person name="Okwuonu G.O."/>
            <person name="Onwere C.G."/>
            <person name="Orozco G."/>
            <person name="Parra A."/>
            <person name="Patel S."/>
            <person name="Patil S."/>
            <person name="Perez A."/>
            <person name="Perez Y."/>
            <person name="Pham C."/>
            <person name="Primus E.L."/>
            <person name="Pu L.-L."/>
            <person name="Puazo M."/>
            <person name="Qin X."/>
            <person name="Quiroz J.B."/>
            <person name="Reese J."/>
            <person name="Richards S."/>
            <person name="Rives C.M."/>
            <person name="Robberts R."/>
            <person name="Ruiz S.J."/>
            <person name="Ruiz M.J."/>
            <person name="Santibanez J."/>
            <person name="Schneider B.W."/>
            <person name="Sisson I."/>
            <person name="Smith M."/>
            <person name="Sodergren E."/>
            <person name="Song X.-Z."/>
            <person name="Song B.B."/>
            <person name="Summersgill H."/>
            <person name="Thelus R."/>
            <person name="Thornton R.D."/>
            <person name="Trejos Z.Y."/>
            <person name="Usmani K."/>
            <person name="Vattathil S."/>
            <person name="Villasana D."/>
            <person name="Walker D.L."/>
            <person name="Wang S."/>
            <person name="Wang K."/>
            <person name="White C.S."/>
            <person name="Williams A.C."/>
            <person name="Williamson J."/>
            <person name="Wilson K."/>
            <person name="Woghiren I.O."/>
            <person name="Woodworth J.R."/>
            <person name="Worley K.C."/>
            <person name="Wright R.A."/>
            <person name="Wu W."/>
            <person name="Young L."/>
            <person name="Zhang L."/>
            <person name="Zhang J."/>
            <person name="Zhu Y."/>
            <person name="Muzny D.M."/>
            <person name="Weinstock G."/>
            <person name="Gibbs R.A."/>
        </authorList>
    </citation>
    <scope>NUCLEOTIDE SEQUENCE [LARGE SCALE GENOMIC DNA]</scope>
    <source>
        <strain evidence="3">LSR1</strain>
    </source>
</reference>
<protein>
    <recommendedName>
        <fullName evidence="1">PARP catalytic domain-containing protein</fullName>
    </recommendedName>
</protein>
<name>A0A8R1WBG3_ACYPI</name>
<dbReference type="GO" id="GO:1990404">
    <property type="term" value="F:NAD+-protein mono-ADP-ribosyltransferase activity"/>
    <property type="evidence" value="ECO:0007669"/>
    <property type="project" value="TreeGrafter"/>
</dbReference>
<proteinExistence type="predicted"/>
<dbReference type="GO" id="GO:0005634">
    <property type="term" value="C:nucleus"/>
    <property type="evidence" value="ECO:0007669"/>
    <property type="project" value="TreeGrafter"/>
</dbReference>
<evidence type="ECO:0000259" key="1">
    <source>
        <dbReference type="Pfam" id="PF00644"/>
    </source>
</evidence>
<dbReference type="Proteomes" id="UP000007819">
    <property type="component" value="Chromosome A2"/>
</dbReference>
<sequence length="273" mass="31639">MMYCNRDYNVLFNSGGTSSTYTSGKSKFTEHAADHILKRASSFVHYHMYDTYRPLLNDVNMKGYNTIERIVKETFPICNINKIRQVHAPQMYGMYMLRKEEMKLTFGQSVQEKLLFHVTTESRAVESLDSGLDWRRTRRSKFGCGVSFSDDIDYANYYADNTSIEDTRVIMICCVVVGDTYVIPKQKFARNQTFAGSSLVVPPGLADTTVSHNGRVHVKYNDNEFYPLYFVYYQRRPEQMTKSKYFCANRRAQSDQLQLVDLLGAMSISNYRL</sequence>
<dbReference type="PANTHER" id="PTHR45740">
    <property type="entry name" value="POLY [ADP-RIBOSE] POLYMERASE"/>
    <property type="match status" value="1"/>
</dbReference>
<dbReference type="SUPFAM" id="SSF56399">
    <property type="entry name" value="ADP-ribosylation"/>
    <property type="match status" value="1"/>
</dbReference>
<evidence type="ECO:0000313" key="3">
    <source>
        <dbReference type="Proteomes" id="UP000007819"/>
    </source>
</evidence>
<reference evidence="2" key="2">
    <citation type="submission" date="2022-06" db="UniProtKB">
        <authorList>
            <consortium name="EnsemblMetazoa"/>
        </authorList>
    </citation>
    <scope>IDENTIFICATION</scope>
</reference>
<dbReference type="PANTHER" id="PTHR45740:SF2">
    <property type="entry name" value="POLY [ADP-RIBOSE] POLYMERASE"/>
    <property type="match status" value="1"/>
</dbReference>
<feature type="domain" description="PARP catalytic" evidence="1">
    <location>
        <begin position="64"/>
        <end position="234"/>
    </location>
</feature>
<dbReference type="AlphaFoldDB" id="A0A8R1WBG3"/>
<dbReference type="InterPro" id="IPR051712">
    <property type="entry name" value="ARTD-AVP"/>
</dbReference>
<accession>A0A8R1WBG3</accession>
<keyword evidence="3" id="KW-1185">Reference proteome</keyword>
<dbReference type="RefSeq" id="XP_003245793.1">
    <property type="nucleotide sequence ID" value="XM_003245745.3"/>
</dbReference>
<dbReference type="OrthoDB" id="6133115at2759"/>
<dbReference type="GO" id="GO:0003950">
    <property type="term" value="F:NAD+ poly-ADP-ribosyltransferase activity"/>
    <property type="evidence" value="ECO:0007669"/>
    <property type="project" value="InterPro"/>
</dbReference>
<dbReference type="Gene3D" id="3.90.228.10">
    <property type="match status" value="1"/>
</dbReference>
<dbReference type="KEGG" id="api:100573364"/>
<dbReference type="GeneID" id="100573364"/>